<dbReference type="AlphaFoldDB" id="A0AAW1JVZ5"/>
<evidence type="ECO:0000313" key="3">
    <source>
        <dbReference type="Proteomes" id="UP001458880"/>
    </source>
</evidence>
<organism evidence="2 3">
    <name type="scientific">Popillia japonica</name>
    <name type="common">Japanese beetle</name>
    <dbReference type="NCBI Taxonomy" id="7064"/>
    <lineage>
        <taxon>Eukaryota</taxon>
        <taxon>Metazoa</taxon>
        <taxon>Ecdysozoa</taxon>
        <taxon>Arthropoda</taxon>
        <taxon>Hexapoda</taxon>
        <taxon>Insecta</taxon>
        <taxon>Pterygota</taxon>
        <taxon>Neoptera</taxon>
        <taxon>Endopterygota</taxon>
        <taxon>Coleoptera</taxon>
        <taxon>Polyphaga</taxon>
        <taxon>Scarabaeiformia</taxon>
        <taxon>Scarabaeidae</taxon>
        <taxon>Rutelinae</taxon>
        <taxon>Popillia</taxon>
    </lineage>
</organism>
<comment type="caution">
    <text evidence="2">The sequence shown here is derived from an EMBL/GenBank/DDBJ whole genome shotgun (WGS) entry which is preliminary data.</text>
</comment>
<evidence type="ECO:0000313" key="2">
    <source>
        <dbReference type="EMBL" id="KAK9708391.1"/>
    </source>
</evidence>
<sequence>MRTVENTQGSQFGTLFGISALRHSISGERKEGAKRPSSKSNPTLSLTDGISALRHSISGERKEGAKRPSSKSNPTLSLTRRSANIRLGLPGNLVYSVDKSAVDDGRREKEGCSFFCCFGLD</sequence>
<feature type="compositionally biased region" description="Polar residues" evidence="1">
    <location>
        <begin position="70"/>
        <end position="82"/>
    </location>
</feature>
<name>A0AAW1JVZ5_POPJA</name>
<proteinExistence type="predicted"/>
<feature type="compositionally biased region" description="Polar residues" evidence="1">
    <location>
        <begin position="38"/>
        <end position="48"/>
    </location>
</feature>
<dbReference type="EMBL" id="JASPKY010000331">
    <property type="protein sequence ID" value="KAK9708391.1"/>
    <property type="molecule type" value="Genomic_DNA"/>
</dbReference>
<protein>
    <submittedName>
        <fullName evidence="2">Uncharacterized protein</fullName>
    </submittedName>
</protein>
<accession>A0AAW1JVZ5</accession>
<feature type="region of interest" description="Disordered" evidence="1">
    <location>
        <begin position="26"/>
        <end position="83"/>
    </location>
</feature>
<gene>
    <name evidence="2" type="ORF">QE152_g27240</name>
</gene>
<keyword evidence="3" id="KW-1185">Reference proteome</keyword>
<dbReference type="Proteomes" id="UP001458880">
    <property type="component" value="Unassembled WGS sequence"/>
</dbReference>
<feature type="compositionally biased region" description="Basic and acidic residues" evidence="1">
    <location>
        <begin position="57"/>
        <end position="66"/>
    </location>
</feature>
<reference evidence="2 3" key="1">
    <citation type="journal article" date="2024" name="BMC Genomics">
        <title>De novo assembly and annotation of Popillia japonica's genome with initial clues to its potential as an invasive pest.</title>
        <authorList>
            <person name="Cucini C."/>
            <person name="Boschi S."/>
            <person name="Funari R."/>
            <person name="Cardaioli E."/>
            <person name="Iannotti N."/>
            <person name="Marturano G."/>
            <person name="Paoli F."/>
            <person name="Bruttini M."/>
            <person name="Carapelli A."/>
            <person name="Frati F."/>
            <person name="Nardi F."/>
        </authorList>
    </citation>
    <scope>NUCLEOTIDE SEQUENCE [LARGE SCALE GENOMIC DNA]</scope>
    <source>
        <strain evidence="2">DMR45628</strain>
    </source>
</reference>
<evidence type="ECO:0000256" key="1">
    <source>
        <dbReference type="SAM" id="MobiDB-lite"/>
    </source>
</evidence>